<dbReference type="Proteomes" id="UP000217083">
    <property type="component" value="Unassembled WGS sequence"/>
</dbReference>
<evidence type="ECO:0000313" key="2">
    <source>
        <dbReference type="Proteomes" id="UP000217083"/>
    </source>
</evidence>
<accession>A0A263BVX5</accession>
<dbReference type="RefSeq" id="WP_094924164.1">
    <property type="nucleotide sequence ID" value="NZ_NPIA01000003.1"/>
</dbReference>
<organism evidence="1 2">
    <name type="scientific">Lottiidibacillus patelloidae</name>
    <dbReference type="NCBI Taxonomy" id="2670334"/>
    <lineage>
        <taxon>Bacteria</taxon>
        <taxon>Bacillati</taxon>
        <taxon>Bacillota</taxon>
        <taxon>Bacilli</taxon>
        <taxon>Bacillales</taxon>
        <taxon>Bacillaceae</taxon>
        <taxon>Lottiidibacillus</taxon>
    </lineage>
</organism>
<protein>
    <submittedName>
        <fullName evidence="1">Uncharacterized protein</fullName>
    </submittedName>
</protein>
<keyword evidence="2" id="KW-1185">Reference proteome</keyword>
<comment type="caution">
    <text evidence="1">The sequence shown here is derived from an EMBL/GenBank/DDBJ whole genome shotgun (WGS) entry which is preliminary data.</text>
</comment>
<dbReference type="AlphaFoldDB" id="A0A263BVX5"/>
<reference evidence="2" key="1">
    <citation type="submission" date="2017-08" db="EMBL/GenBank/DDBJ databases">
        <authorList>
            <person name="Huang Z."/>
        </authorList>
    </citation>
    <scope>NUCLEOTIDE SEQUENCE [LARGE SCALE GENOMIC DNA]</scope>
    <source>
        <strain evidence="2">SA5d-4</strain>
    </source>
</reference>
<evidence type="ECO:0000313" key="1">
    <source>
        <dbReference type="EMBL" id="OZM57477.1"/>
    </source>
</evidence>
<dbReference type="EMBL" id="NPIA01000003">
    <property type="protein sequence ID" value="OZM57477.1"/>
    <property type="molecule type" value="Genomic_DNA"/>
</dbReference>
<name>A0A263BVX5_9BACI</name>
<reference evidence="1 2" key="2">
    <citation type="submission" date="2017-09" db="EMBL/GenBank/DDBJ databases">
        <title>Bacillus patelloidae sp. nov., isolated from the intestinal tract of a marine limpet.</title>
        <authorList>
            <person name="Liu R."/>
            <person name="Dong C."/>
            <person name="Shao Z."/>
        </authorList>
    </citation>
    <scope>NUCLEOTIDE SEQUENCE [LARGE SCALE GENOMIC DNA]</scope>
    <source>
        <strain evidence="1 2">SA5d-4</strain>
    </source>
</reference>
<gene>
    <name evidence="1" type="ORF">CIB95_08465</name>
</gene>
<proteinExistence type="predicted"/>
<sequence>MQNQNCFRISAYTRDGFSSLINQYLRKTRKIVVLKGKFGCHYTNLLTSLVKRLQSENRKVIIFQHSLLENGIEGLLIEDKGVLIIEEILLPKNVKKPIEEINLTGLYDETMLINKEKDITSLESNIQTSLQFVMKHFLEASSFVKERDNLIRKYTNIQLLNSKKNHLLHSLFSSIKRKPSKLLNEKRFIEPNTNINLQNFSLEKVEKPIKLLFLKNNFSNFIMGEIEQKAKDLNLQLVRYVSPIFPLQTSMLILPELNTVIFKRIAANDINITGDSLQEVDFSHSLTSQFYDFKSKKKINDLEANCSIKMTLALNYLKEARLWFEELASMYENAKGIEKDNLVTESLLEIVKVTP</sequence>